<organism evidence="1 2">
    <name type="scientific">Saprolegnia diclina (strain VS20)</name>
    <dbReference type="NCBI Taxonomy" id="1156394"/>
    <lineage>
        <taxon>Eukaryota</taxon>
        <taxon>Sar</taxon>
        <taxon>Stramenopiles</taxon>
        <taxon>Oomycota</taxon>
        <taxon>Saprolegniomycetes</taxon>
        <taxon>Saprolegniales</taxon>
        <taxon>Saprolegniaceae</taxon>
        <taxon>Saprolegnia</taxon>
    </lineage>
</organism>
<evidence type="ECO:0000313" key="2">
    <source>
        <dbReference type="Proteomes" id="UP000030762"/>
    </source>
</evidence>
<dbReference type="EMBL" id="JH767178">
    <property type="protein sequence ID" value="EQC30148.1"/>
    <property type="molecule type" value="Genomic_DNA"/>
</dbReference>
<keyword evidence="2" id="KW-1185">Reference proteome</keyword>
<dbReference type="RefSeq" id="XP_008616491.1">
    <property type="nucleotide sequence ID" value="XM_008618269.1"/>
</dbReference>
<dbReference type="Proteomes" id="UP000030762">
    <property type="component" value="Unassembled WGS sequence"/>
</dbReference>
<reference evidence="1 2" key="1">
    <citation type="submission" date="2012-04" db="EMBL/GenBank/DDBJ databases">
        <title>The Genome Sequence of Saprolegnia declina VS20.</title>
        <authorList>
            <consortium name="The Broad Institute Genome Sequencing Platform"/>
            <person name="Russ C."/>
            <person name="Nusbaum C."/>
            <person name="Tyler B."/>
            <person name="van West P."/>
            <person name="Dieguez-Uribeondo J."/>
            <person name="de Bruijn I."/>
            <person name="Tripathy S."/>
            <person name="Jiang R."/>
            <person name="Young S.K."/>
            <person name="Zeng Q."/>
            <person name="Gargeya S."/>
            <person name="Fitzgerald M."/>
            <person name="Haas B."/>
            <person name="Abouelleil A."/>
            <person name="Alvarado L."/>
            <person name="Arachchi H.M."/>
            <person name="Berlin A."/>
            <person name="Chapman S.B."/>
            <person name="Goldberg J."/>
            <person name="Griggs A."/>
            <person name="Gujja S."/>
            <person name="Hansen M."/>
            <person name="Howarth C."/>
            <person name="Imamovic A."/>
            <person name="Larimer J."/>
            <person name="McCowen C."/>
            <person name="Montmayeur A."/>
            <person name="Murphy C."/>
            <person name="Neiman D."/>
            <person name="Pearson M."/>
            <person name="Priest M."/>
            <person name="Roberts A."/>
            <person name="Saif S."/>
            <person name="Shea T."/>
            <person name="Sisk P."/>
            <person name="Sykes S."/>
            <person name="Wortman J."/>
            <person name="Nusbaum C."/>
            <person name="Birren B."/>
        </authorList>
    </citation>
    <scope>NUCLEOTIDE SEQUENCE [LARGE SCALE GENOMIC DNA]</scope>
    <source>
        <strain evidence="1 2">VS20</strain>
    </source>
</reference>
<dbReference type="InParanoid" id="T0RD30"/>
<dbReference type="AlphaFoldDB" id="T0RD30"/>
<accession>T0RD30</accession>
<evidence type="ECO:0000313" key="1">
    <source>
        <dbReference type="EMBL" id="EQC30148.1"/>
    </source>
</evidence>
<protein>
    <submittedName>
        <fullName evidence="1">Uncharacterized protein</fullName>
    </submittedName>
</protein>
<name>T0RD30_SAPDV</name>
<dbReference type="VEuPathDB" id="FungiDB:SDRG_12206"/>
<gene>
    <name evidence="1" type="ORF">SDRG_12206</name>
</gene>
<dbReference type="GeneID" id="19952933"/>
<proteinExistence type="predicted"/>
<sequence length="110" mass="12188">MTTSWQNCLPREEKLTAARDHVCLRNTAGQAAKDLATAGAKLLLDKFLQSIEEQLEPIRRLLEEARLVEAVAAKKLADVKKLLNEGAAVTEDGVMVRRYGVRLSAQTTRN</sequence>